<feature type="domain" description="Calcineurin-like phosphoesterase" evidence="3">
    <location>
        <begin position="49"/>
        <end position="223"/>
    </location>
</feature>
<dbReference type="SUPFAM" id="SSF56300">
    <property type="entry name" value="Metallo-dependent phosphatases"/>
    <property type="match status" value="1"/>
</dbReference>
<dbReference type="EC" id="3.1.4.-" evidence="4"/>
<dbReference type="InterPro" id="IPR029052">
    <property type="entry name" value="Metallo-depent_PP-like"/>
</dbReference>
<evidence type="ECO:0000256" key="2">
    <source>
        <dbReference type="ARBA" id="ARBA00022801"/>
    </source>
</evidence>
<dbReference type="PANTHER" id="PTHR31302:SF31">
    <property type="entry name" value="PHOSPHODIESTERASE YAEI"/>
    <property type="match status" value="1"/>
</dbReference>
<keyword evidence="2 4" id="KW-0378">Hydrolase</keyword>
<dbReference type="GO" id="GO:0016020">
    <property type="term" value="C:membrane"/>
    <property type="evidence" value="ECO:0007669"/>
    <property type="project" value="GOC"/>
</dbReference>
<dbReference type="AlphaFoldDB" id="A0A2N9YFL1"/>
<keyword evidence="1" id="KW-0479">Metal-binding</keyword>
<proteinExistence type="predicted"/>
<dbReference type="Gene3D" id="3.60.21.10">
    <property type="match status" value="1"/>
</dbReference>
<dbReference type="InterPro" id="IPR004843">
    <property type="entry name" value="Calcineurin-like_PHP"/>
</dbReference>
<dbReference type="GO" id="GO:0046872">
    <property type="term" value="F:metal ion binding"/>
    <property type="evidence" value="ECO:0007669"/>
    <property type="project" value="UniProtKB-KW"/>
</dbReference>
<dbReference type="InterPro" id="IPR051158">
    <property type="entry name" value="Metallophosphoesterase_sf"/>
</dbReference>
<keyword evidence="5" id="KW-1185">Reference proteome</keyword>
<dbReference type="GO" id="GO:0009245">
    <property type="term" value="P:lipid A biosynthetic process"/>
    <property type="evidence" value="ECO:0007669"/>
    <property type="project" value="TreeGrafter"/>
</dbReference>
<dbReference type="Pfam" id="PF00149">
    <property type="entry name" value="Metallophos"/>
    <property type="match status" value="1"/>
</dbReference>
<gene>
    <name evidence="4" type="primary">yaeI</name>
    <name evidence="4" type="ORF">BLE401_11505</name>
</gene>
<dbReference type="PANTHER" id="PTHR31302">
    <property type="entry name" value="TRANSMEMBRANE PROTEIN WITH METALLOPHOSPHOESTERASE DOMAIN-RELATED"/>
    <property type="match status" value="1"/>
</dbReference>
<evidence type="ECO:0000313" key="5">
    <source>
        <dbReference type="Proteomes" id="UP000234271"/>
    </source>
</evidence>
<dbReference type="STRING" id="288004.AL038_12760"/>
<protein>
    <submittedName>
        <fullName evidence="4">Phosphodiesterase YaeI</fullName>
        <ecNumber evidence="4">3.1.4.-</ecNumber>
    </submittedName>
</protein>
<name>A0A2N9YFL1_9GAMM</name>
<dbReference type="OrthoDB" id="9780884at2"/>
<organism evidence="4 5">
    <name type="scientific">Beggiatoa leptomitoformis</name>
    <dbReference type="NCBI Taxonomy" id="288004"/>
    <lineage>
        <taxon>Bacteria</taxon>
        <taxon>Pseudomonadati</taxon>
        <taxon>Pseudomonadota</taxon>
        <taxon>Gammaproteobacteria</taxon>
        <taxon>Thiotrichales</taxon>
        <taxon>Thiotrichaceae</taxon>
        <taxon>Beggiatoa</taxon>
    </lineage>
</organism>
<dbReference type="RefSeq" id="WP_062153403.1">
    <property type="nucleotide sequence ID" value="NZ_CP012373.2"/>
</dbReference>
<dbReference type="EMBL" id="CP018889">
    <property type="protein sequence ID" value="AUI69257.1"/>
    <property type="molecule type" value="Genomic_DNA"/>
</dbReference>
<sequence length="294" mass="32385">MLSRRQLLRMGFYGSLISGLGYSYFIEPRWLKVSLQTIPCDMPAMQPITVLHLSDFHASNAASLDLIEKACALAVQIPADCICLTGDYISTHLTDAKRYSDILHRLSNHAPTVACLGNHDGGEWAIEHHGYANTDEVRALLQTAGIRLLHNQAMQLTVSQQVINLVGLGDVWAGECDPQKAFKAFAELSPQRRLTILLSHNPDTKDFLMDYPWDLLLCGHTHGGQFVIPLTNSAPFAPVLDKAYVYGVYPLGKRHLHITSGVGNLYGLRFNCRPEISVLHLVSALNESAGVSSL</sequence>
<evidence type="ECO:0000259" key="3">
    <source>
        <dbReference type="Pfam" id="PF00149"/>
    </source>
</evidence>
<accession>A0A2N9YFL1</accession>
<dbReference type="GO" id="GO:0008758">
    <property type="term" value="F:UDP-2,3-diacylglucosamine hydrolase activity"/>
    <property type="evidence" value="ECO:0007669"/>
    <property type="project" value="TreeGrafter"/>
</dbReference>
<evidence type="ECO:0000313" key="4">
    <source>
        <dbReference type="EMBL" id="AUI69257.1"/>
    </source>
</evidence>
<dbReference type="NCBIfam" id="NF008460">
    <property type="entry name" value="PRK11340.1"/>
    <property type="match status" value="1"/>
</dbReference>
<evidence type="ECO:0000256" key="1">
    <source>
        <dbReference type="ARBA" id="ARBA00022723"/>
    </source>
</evidence>
<reference evidence="5" key="1">
    <citation type="submission" date="2016-12" db="EMBL/GenBank/DDBJ databases">
        <title>Complete Genome Sequence of Beggiatoa leptomitiformis D-401.</title>
        <authorList>
            <person name="Fomenkov A."/>
            <person name="Vincze T."/>
            <person name="Grabovich M."/>
            <person name="Anton B.P."/>
            <person name="Dubinina G."/>
            <person name="Orlova M."/>
            <person name="Belousova E."/>
            <person name="Roberts R.J."/>
        </authorList>
    </citation>
    <scope>NUCLEOTIDE SEQUENCE [LARGE SCALE GENOMIC DNA]</scope>
    <source>
        <strain evidence="5">D-401</strain>
    </source>
</reference>
<dbReference type="Proteomes" id="UP000234271">
    <property type="component" value="Chromosome"/>
</dbReference>
<dbReference type="KEGG" id="blep:AL038_12760"/>